<dbReference type="RefSeq" id="WP_128996398.1">
    <property type="nucleotide sequence ID" value="NZ_PDKN01000005.1"/>
</dbReference>
<organism evidence="2 3">
    <name type="scientific">Candidatus Marinarcus aquaticus</name>
    <dbReference type="NCBI Taxonomy" id="2044504"/>
    <lineage>
        <taxon>Bacteria</taxon>
        <taxon>Pseudomonadati</taxon>
        <taxon>Campylobacterota</taxon>
        <taxon>Epsilonproteobacteria</taxon>
        <taxon>Campylobacterales</taxon>
        <taxon>Arcobacteraceae</taxon>
        <taxon>Candidatus Marinarcus</taxon>
    </lineage>
</organism>
<evidence type="ECO:0000313" key="3">
    <source>
        <dbReference type="Proteomes" id="UP000290657"/>
    </source>
</evidence>
<comment type="caution">
    <text evidence="2">The sequence shown here is derived from an EMBL/GenBank/DDBJ whole genome shotgun (WGS) entry which is preliminary data.</text>
</comment>
<gene>
    <name evidence="2" type="ORF">CRV04_08385</name>
</gene>
<feature type="signal peptide" evidence="1">
    <location>
        <begin position="1"/>
        <end position="17"/>
    </location>
</feature>
<evidence type="ECO:0000256" key="1">
    <source>
        <dbReference type="SAM" id="SignalP"/>
    </source>
</evidence>
<protein>
    <submittedName>
        <fullName evidence="2">Uncharacterized protein</fullName>
    </submittedName>
</protein>
<feature type="chain" id="PRO_5020927606" evidence="1">
    <location>
        <begin position="18"/>
        <end position="79"/>
    </location>
</feature>
<proteinExistence type="predicted"/>
<dbReference type="EMBL" id="PDKN01000005">
    <property type="protein sequence ID" value="RXJ56424.1"/>
    <property type="molecule type" value="Genomic_DNA"/>
</dbReference>
<sequence length="79" mass="9221">MKKYLILLFICTLPLLAQESVVVPQKKCEVIKLSNFNTLVSCHNFDYLIEYQETRRDDEDSVKKITAISLKETKIIKTQ</sequence>
<keyword evidence="1" id="KW-0732">Signal</keyword>
<name>A0A4Q0XP91_9BACT</name>
<dbReference type="AlphaFoldDB" id="A0A4Q0XP91"/>
<dbReference type="OrthoDB" id="5347344at2"/>
<reference evidence="2 3" key="1">
    <citation type="submission" date="2017-10" db="EMBL/GenBank/DDBJ databases">
        <title>Genomics of the genus Arcobacter.</title>
        <authorList>
            <person name="Perez-Cataluna A."/>
            <person name="Figueras M.J."/>
        </authorList>
    </citation>
    <scope>NUCLEOTIDE SEQUENCE [LARGE SCALE GENOMIC DNA]</scope>
    <source>
        <strain evidence="2 3">CECT 8987</strain>
    </source>
</reference>
<accession>A0A4Q0XP91</accession>
<dbReference type="Proteomes" id="UP000290657">
    <property type="component" value="Unassembled WGS sequence"/>
</dbReference>
<keyword evidence="3" id="KW-1185">Reference proteome</keyword>
<evidence type="ECO:0000313" key="2">
    <source>
        <dbReference type="EMBL" id="RXJ56424.1"/>
    </source>
</evidence>